<dbReference type="Pfam" id="PF21799">
    <property type="entry name" value="MurD-like_N"/>
    <property type="match status" value="1"/>
</dbReference>
<keyword evidence="6 9" id="KW-0547">Nucleotide-binding</keyword>
<dbReference type="SUPFAM" id="SSF51984">
    <property type="entry name" value="MurCD N-terminal domain"/>
    <property type="match status" value="1"/>
</dbReference>
<evidence type="ECO:0000256" key="5">
    <source>
        <dbReference type="ARBA" id="ARBA00022618"/>
    </source>
</evidence>
<dbReference type="HAMAP" id="MF_00639">
    <property type="entry name" value="MurD"/>
    <property type="match status" value="1"/>
</dbReference>
<dbReference type="SUPFAM" id="SSF53623">
    <property type="entry name" value="MurD-like peptide ligases, catalytic domain"/>
    <property type="match status" value="1"/>
</dbReference>
<keyword evidence="3 9" id="KW-0963">Cytoplasm</keyword>
<dbReference type="Gene3D" id="3.90.190.20">
    <property type="entry name" value="Mur ligase, C-terminal domain"/>
    <property type="match status" value="1"/>
</dbReference>
<gene>
    <name evidence="9" type="primary">murD</name>
    <name evidence="13" type="ORF">HS1_002196</name>
</gene>
<dbReference type="InterPro" id="IPR005762">
    <property type="entry name" value="MurD"/>
</dbReference>
<keyword evidence="7 9" id="KW-0067">ATP-binding</keyword>
<dbReference type="InterPro" id="IPR004101">
    <property type="entry name" value="Mur_ligase_C"/>
</dbReference>
<dbReference type="OrthoDB" id="9809796at2"/>
<comment type="catalytic activity">
    <reaction evidence="9 10">
        <text>UDP-N-acetyl-alpha-D-muramoyl-L-alanine + D-glutamate + ATP = UDP-N-acetyl-alpha-D-muramoyl-L-alanyl-D-glutamate + ADP + phosphate + H(+)</text>
        <dbReference type="Rhea" id="RHEA:16429"/>
        <dbReference type="ChEBI" id="CHEBI:15378"/>
        <dbReference type="ChEBI" id="CHEBI:29986"/>
        <dbReference type="ChEBI" id="CHEBI:30616"/>
        <dbReference type="ChEBI" id="CHEBI:43474"/>
        <dbReference type="ChEBI" id="CHEBI:83898"/>
        <dbReference type="ChEBI" id="CHEBI:83900"/>
        <dbReference type="ChEBI" id="CHEBI:456216"/>
        <dbReference type="EC" id="6.3.2.9"/>
    </reaction>
</comment>
<keyword evidence="8 9" id="KW-0131">Cell cycle</keyword>
<keyword evidence="14" id="KW-1185">Reference proteome</keyword>
<dbReference type="GO" id="GO:0008360">
    <property type="term" value="P:regulation of cell shape"/>
    <property type="evidence" value="ECO:0007669"/>
    <property type="project" value="UniProtKB-KW"/>
</dbReference>
<dbReference type="GO" id="GO:0004326">
    <property type="term" value="F:tetrahydrofolylpolyglutamate synthase activity"/>
    <property type="evidence" value="ECO:0007669"/>
    <property type="project" value="InterPro"/>
</dbReference>
<evidence type="ECO:0000256" key="10">
    <source>
        <dbReference type="RuleBase" id="RU003664"/>
    </source>
</evidence>
<comment type="pathway">
    <text evidence="2 9 10">Cell wall biogenesis; peptidoglycan biosynthesis.</text>
</comment>
<evidence type="ECO:0000256" key="1">
    <source>
        <dbReference type="ARBA" id="ARBA00004496"/>
    </source>
</evidence>
<dbReference type="PANTHER" id="PTHR43692:SF1">
    <property type="entry name" value="UDP-N-ACETYLMURAMOYLALANINE--D-GLUTAMATE LIGASE"/>
    <property type="match status" value="1"/>
</dbReference>
<dbReference type="AlphaFoldDB" id="A0A7U4QMB3"/>
<dbReference type="InterPro" id="IPR036615">
    <property type="entry name" value="Mur_ligase_C_dom_sf"/>
</dbReference>
<reference evidence="13 14" key="1">
    <citation type="submission" date="2015-10" db="EMBL/GenBank/DDBJ databases">
        <title>Candidatus Desulfofervidus auxilii, a hydrogenotrophic sulfate-reducing bacterium involved in the thermophilic anaerobic oxidation of methane.</title>
        <authorList>
            <person name="Krukenberg V."/>
            <person name="Richter M."/>
            <person name="Wegener G."/>
        </authorList>
    </citation>
    <scope>NUCLEOTIDE SEQUENCE [LARGE SCALE GENOMIC DNA]</scope>
    <source>
        <strain evidence="13 14">HS1</strain>
    </source>
</reference>
<dbReference type="EC" id="6.3.2.9" evidence="9 10"/>
<keyword evidence="4 9" id="KW-0436">Ligase</keyword>
<dbReference type="UniPathway" id="UPA00219"/>
<proteinExistence type="inferred from homology"/>
<evidence type="ECO:0000313" key="13">
    <source>
        <dbReference type="EMBL" id="AMM41982.1"/>
    </source>
</evidence>
<dbReference type="GO" id="GO:0051301">
    <property type="term" value="P:cell division"/>
    <property type="evidence" value="ECO:0007669"/>
    <property type="project" value="UniProtKB-KW"/>
</dbReference>
<dbReference type="InterPro" id="IPR013221">
    <property type="entry name" value="Mur_ligase_cen"/>
</dbReference>
<evidence type="ECO:0000256" key="3">
    <source>
        <dbReference type="ARBA" id="ARBA00022490"/>
    </source>
</evidence>
<dbReference type="PROSITE" id="PS01011">
    <property type="entry name" value="FOLYLPOLYGLU_SYNT_1"/>
    <property type="match status" value="1"/>
</dbReference>
<protein>
    <recommendedName>
        <fullName evidence="9 10">UDP-N-acetylmuramoylalanine--D-glutamate ligase</fullName>
        <ecNumber evidence="9 10">6.3.2.9</ecNumber>
    </recommendedName>
    <alternativeName>
        <fullName evidence="9">D-glutamic acid-adding enzyme</fullName>
    </alternativeName>
    <alternativeName>
        <fullName evidence="9">UDP-N-acetylmuramoyl-L-alanyl-D-glutamate synthetase</fullName>
    </alternativeName>
</protein>
<dbReference type="Proteomes" id="UP000070560">
    <property type="component" value="Chromosome"/>
</dbReference>
<evidence type="ECO:0000256" key="8">
    <source>
        <dbReference type="ARBA" id="ARBA00023306"/>
    </source>
</evidence>
<evidence type="ECO:0000256" key="9">
    <source>
        <dbReference type="HAMAP-Rule" id="MF_00639"/>
    </source>
</evidence>
<evidence type="ECO:0000256" key="6">
    <source>
        <dbReference type="ARBA" id="ARBA00022741"/>
    </source>
</evidence>
<accession>A0A7U4QMB3</accession>
<keyword evidence="9 10" id="KW-0573">Peptidoglycan synthesis</keyword>
<comment type="similarity">
    <text evidence="9">Belongs to the MurCDEF family.</text>
</comment>
<dbReference type="GO" id="GO:0005737">
    <property type="term" value="C:cytoplasm"/>
    <property type="evidence" value="ECO:0007669"/>
    <property type="project" value="UniProtKB-SubCell"/>
</dbReference>
<dbReference type="Gene3D" id="3.40.1190.10">
    <property type="entry name" value="Mur-like, catalytic domain"/>
    <property type="match status" value="1"/>
</dbReference>
<evidence type="ECO:0000256" key="4">
    <source>
        <dbReference type="ARBA" id="ARBA00022598"/>
    </source>
</evidence>
<feature type="domain" description="Mur ligase central" evidence="12">
    <location>
        <begin position="115"/>
        <end position="291"/>
    </location>
</feature>
<dbReference type="InterPro" id="IPR018109">
    <property type="entry name" value="Folylpolyglutamate_synth_CS"/>
</dbReference>
<dbReference type="PANTHER" id="PTHR43692">
    <property type="entry name" value="UDP-N-ACETYLMURAMOYLALANINE--D-GLUTAMATE LIGASE"/>
    <property type="match status" value="1"/>
</dbReference>
<dbReference type="EMBL" id="CP013015">
    <property type="protein sequence ID" value="AMM41982.1"/>
    <property type="molecule type" value="Genomic_DNA"/>
</dbReference>
<organism evidence="13 14">
    <name type="scientific">Desulfofervidus auxilii</name>
    <dbReference type="NCBI Taxonomy" id="1621989"/>
    <lineage>
        <taxon>Bacteria</taxon>
        <taxon>Pseudomonadati</taxon>
        <taxon>Thermodesulfobacteriota</taxon>
        <taxon>Candidatus Desulfofervidia</taxon>
        <taxon>Candidatus Desulfofervidales</taxon>
        <taxon>Candidatus Desulfofervidaceae</taxon>
        <taxon>Candidatus Desulfofervidus</taxon>
    </lineage>
</organism>
<dbReference type="RefSeq" id="WP_066065363.1">
    <property type="nucleotide sequence ID" value="NZ_CP013015.1"/>
</dbReference>
<evidence type="ECO:0000259" key="12">
    <source>
        <dbReference type="Pfam" id="PF08245"/>
    </source>
</evidence>
<feature type="domain" description="Mur ligase C-terminal" evidence="11">
    <location>
        <begin position="314"/>
        <end position="426"/>
    </location>
</feature>
<keyword evidence="5 9" id="KW-0132">Cell division</keyword>
<dbReference type="Pfam" id="PF02875">
    <property type="entry name" value="Mur_ligase_C"/>
    <property type="match status" value="1"/>
</dbReference>
<dbReference type="GO" id="GO:0005524">
    <property type="term" value="F:ATP binding"/>
    <property type="evidence" value="ECO:0007669"/>
    <property type="project" value="UniProtKB-UniRule"/>
</dbReference>
<dbReference type="NCBIfam" id="TIGR01087">
    <property type="entry name" value="murD"/>
    <property type="match status" value="1"/>
</dbReference>
<dbReference type="Pfam" id="PF08245">
    <property type="entry name" value="Mur_ligase_M"/>
    <property type="match status" value="1"/>
</dbReference>
<keyword evidence="9 10" id="KW-0133">Cell shape</keyword>
<evidence type="ECO:0000313" key="14">
    <source>
        <dbReference type="Proteomes" id="UP000070560"/>
    </source>
</evidence>
<dbReference type="GO" id="GO:0009252">
    <property type="term" value="P:peptidoglycan biosynthetic process"/>
    <property type="evidence" value="ECO:0007669"/>
    <property type="project" value="UniProtKB-UniRule"/>
</dbReference>
<name>A0A7U4QMB3_DESA2</name>
<sequence length="449" mass="49922">MNFEIKNKHFVVVGLGKTGIAITRFLAQHGGKVTVSETSPLEKLKDRIRALKDINFTIETGGHQKETFLSADYIVVSPGIPLDLAVLNIARNKGIPIIGELDLVYPYLNAPIIAITGTNGKTTTVTLLGKILKANGKNVWVGGNIGEPLINAIEQKNLDYIVAEISSFQLETTSNFHPWIAACLNVSEDHIDRHNDFNNYLHCKLKIFQHQKINDWSILEGDNKKLIDGVKRLNTKSQKLLFGLKKTYIPGAYLTEENIIAELYEKWSLSIKDTRLLGRHNYKNIMATLLIAQITQCDFQITKEIIFSFPGLAHRLEWVRSLNGVSFYNDSKATNVEATLCAIDSLGAPIVLIAGGLGKGQDFTPFGKRGTTKLKAVVVIGSAKREIAQSFKEIIPVVEAKTLEEAVKQAWELAKPKGNVLLSPACASFDMFKDFKERGRVFKRAVYEL</sequence>
<comment type="subcellular location">
    <subcellularLocation>
        <location evidence="1 9 10">Cytoplasm</location>
    </subcellularLocation>
</comment>
<comment type="function">
    <text evidence="9 10">Cell wall formation. Catalyzes the addition of glutamate to the nucleotide precursor UDP-N-acetylmuramoyl-L-alanine (UMA).</text>
</comment>
<keyword evidence="9 10" id="KW-0961">Cell wall biogenesis/degradation</keyword>
<evidence type="ECO:0000256" key="7">
    <source>
        <dbReference type="ARBA" id="ARBA00022840"/>
    </source>
</evidence>
<dbReference type="GO" id="GO:0071555">
    <property type="term" value="P:cell wall organization"/>
    <property type="evidence" value="ECO:0007669"/>
    <property type="project" value="UniProtKB-KW"/>
</dbReference>
<dbReference type="KEGG" id="daw:HS1_002196"/>
<evidence type="ECO:0000256" key="2">
    <source>
        <dbReference type="ARBA" id="ARBA00004752"/>
    </source>
</evidence>
<dbReference type="SUPFAM" id="SSF53244">
    <property type="entry name" value="MurD-like peptide ligases, peptide-binding domain"/>
    <property type="match status" value="1"/>
</dbReference>
<dbReference type="InterPro" id="IPR036565">
    <property type="entry name" value="Mur-like_cat_sf"/>
</dbReference>
<feature type="binding site" evidence="9">
    <location>
        <begin position="117"/>
        <end position="123"/>
    </location>
    <ligand>
        <name>ATP</name>
        <dbReference type="ChEBI" id="CHEBI:30616"/>
    </ligand>
</feature>
<evidence type="ECO:0000259" key="11">
    <source>
        <dbReference type="Pfam" id="PF02875"/>
    </source>
</evidence>
<dbReference type="Gene3D" id="3.40.50.720">
    <property type="entry name" value="NAD(P)-binding Rossmann-like Domain"/>
    <property type="match status" value="1"/>
</dbReference>
<dbReference type="GO" id="GO:0008764">
    <property type="term" value="F:UDP-N-acetylmuramoylalanine-D-glutamate ligase activity"/>
    <property type="evidence" value="ECO:0007669"/>
    <property type="project" value="UniProtKB-UniRule"/>
</dbReference>